<feature type="region of interest" description="Disordered" evidence="1">
    <location>
        <begin position="407"/>
        <end position="442"/>
    </location>
</feature>
<evidence type="ECO:0000313" key="2">
    <source>
        <dbReference type="EMBL" id="TRM60161.1"/>
    </source>
</evidence>
<name>A0A550C5T3_9AGAR</name>
<dbReference type="GO" id="GO:0004519">
    <property type="term" value="F:endonuclease activity"/>
    <property type="evidence" value="ECO:0007669"/>
    <property type="project" value="InterPro"/>
</dbReference>
<dbReference type="EMBL" id="VDMD01000023">
    <property type="protein sequence ID" value="TRM60161.1"/>
    <property type="molecule type" value="Genomic_DNA"/>
</dbReference>
<dbReference type="AlphaFoldDB" id="A0A550C5T3"/>
<sequence>MRLPRRVPWASVGELEQVCGWIYNDRHDVDAHRAALARLAAWRAVTALPHALESAAALLTVIVQDEATAVGSLALRHAYAAALIRLVNGLVDPLQSGVYARSIAAIAAQIGLPAWLVELRHAATHEDLPSLELLRDGANQSMRWLLDNYFLPAITPAPPADAGPALRPLAPTLRQYRTASKTVARDASLRIHQRPVLANSLRDVERWLAEAAVAAAARDWSTDPAARTRWALDQLCDALLDPGALVPLAKKKRTHEGDAFAPPSLSVAVWRDLLAHVQTLHPSFYAVAALRCTQRISASSNEDPSYDACLARWAAWFVASAADGQADDDDDVKADVVASLLAGLGPTSDRQNPAAAELLRVICDSDPELATVPAMLQKEDNDATTGSLEWTADQAAVMEERLAALLADESSPASSPTEDADMLPPEEEQEPSPAPGWRRANPARWHPAPIGVYVAAC</sequence>
<proteinExistence type="predicted"/>
<dbReference type="Pfam" id="PF04031">
    <property type="entry name" value="Las1"/>
    <property type="match status" value="1"/>
</dbReference>
<dbReference type="STRING" id="97359.A0A550C5T3"/>
<dbReference type="PANTHER" id="PTHR15002:SF0">
    <property type="entry name" value="RIBOSOMAL BIOGENESIS PROTEIN LAS1L"/>
    <property type="match status" value="1"/>
</dbReference>
<accession>A0A550C5T3</accession>
<dbReference type="OrthoDB" id="10263222at2759"/>
<protein>
    <submittedName>
        <fullName evidence="2">Las1-like-domain-containing protein</fullName>
    </submittedName>
</protein>
<evidence type="ECO:0000313" key="3">
    <source>
        <dbReference type="Proteomes" id="UP000320762"/>
    </source>
</evidence>
<organism evidence="2 3">
    <name type="scientific">Schizophyllum amplum</name>
    <dbReference type="NCBI Taxonomy" id="97359"/>
    <lineage>
        <taxon>Eukaryota</taxon>
        <taxon>Fungi</taxon>
        <taxon>Dikarya</taxon>
        <taxon>Basidiomycota</taxon>
        <taxon>Agaricomycotina</taxon>
        <taxon>Agaricomycetes</taxon>
        <taxon>Agaricomycetidae</taxon>
        <taxon>Agaricales</taxon>
        <taxon>Schizophyllaceae</taxon>
        <taxon>Schizophyllum</taxon>
    </lineage>
</organism>
<dbReference type="InterPro" id="IPR007174">
    <property type="entry name" value="Las1"/>
</dbReference>
<reference evidence="2 3" key="1">
    <citation type="journal article" date="2019" name="New Phytol.">
        <title>Comparative genomics reveals unique wood-decay strategies and fruiting body development in the Schizophyllaceae.</title>
        <authorList>
            <person name="Almasi E."/>
            <person name="Sahu N."/>
            <person name="Krizsan K."/>
            <person name="Balint B."/>
            <person name="Kovacs G.M."/>
            <person name="Kiss B."/>
            <person name="Cseklye J."/>
            <person name="Drula E."/>
            <person name="Henrissat B."/>
            <person name="Nagy I."/>
            <person name="Chovatia M."/>
            <person name="Adam C."/>
            <person name="LaButti K."/>
            <person name="Lipzen A."/>
            <person name="Riley R."/>
            <person name="Grigoriev I.V."/>
            <person name="Nagy L.G."/>
        </authorList>
    </citation>
    <scope>NUCLEOTIDE SEQUENCE [LARGE SCALE GENOMIC DNA]</scope>
    <source>
        <strain evidence="2 3">NL-1724</strain>
    </source>
</reference>
<feature type="compositionally biased region" description="Acidic residues" evidence="1">
    <location>
        <begin position="418"/>
        <end position="430"/>
    </location>
</feature>
<dbReference type="PANTHER" id="PTHR15002">
    <property type="entry name" value="RIBOSOMAL BIOGENESIS PROTEIN LAS1L"/>
    <property type="match status" value="1"/>
</dbReference>
<dbReference type="GO" id="GO:0000460">
    <property type="term" value="P:maturation of 5.8S rRNA"/>
    <property type="evidence" value="ECO:0007669"/>
    <property type="project" value="TreeGrafter"/>
</dbReference>
<comment type="caution">
    <text evidence="2">The sequence shown here is derived from an EMBL/GenBank/DDBJ whole genome shotgun (WGS) entry which is preliminary data.</text>
</comment>
<gene>
    <name evidence="2" type="ORF">BD626DRAFT_136519</name>
</gene>
<dbReference type="Proteomes" id="UP000320762">
    <property type="component" value="Unassembled WGS sequence"/>
</dbReference>
<dbReference type="GO" id="GO:0000470">
    <property type="term" value="P:maturation of LSU-rRNA"/>
    <property type="evidence" value="ECO:0007669"/>
    <property type="project" value="TreeGrafter"/>
</dbReference>
<evidence type="ECO:0000256" key="1">
    <source>
        <dbReference type="SAM" id="MobiDB-lite"/>
    </source>
</evidence>
<dbReference type="GO" id="GO:0090730">
    <property type="term" value="C:Las1 complex"/>
    <property type="evidence" value="ECO:0007669"/>
    <property type="project" value="InterPro"/>
</dbReference>
<keyword evidence="3" id="KW-1185">Reference proteome</keyword>
<dbReference type="GO" id="GO:0030687">
    <property type="term" value="C:preribosome, large subunit precursor"/>
    <property type="evidence" value="ECO:0007669"/>
    <property type="project" value="TreeGrafter"/>
</dbReference>